<name>A0ABZ3BNF5_BURPY</name>
<accession>A0ABZ3BNF5</accession>
<gene>
    <name evidence="1" type="ORF">WN985_28995</name>
</gene>
<evidence type="ECO:0000313" key="2">
    <source>
        <dbReference type="Proteomes" id="UP001484179"/>
    </source>
</evidence>
<dbReference type="RefSeq" id="WP_342310441.1">
    <property type="nucleotide sequence ID" value="NZ_CP150850.1"/>
</dbReference>
<organism evidence="1 2">
    <name type="scientific">Burkholderia pyrrocinia</name>
    <name type="common">Pseudomonas pyrrocinia</name>
    <dbReference type="NCBI Taxonomy" id="60550"/>
    <lineage>
        <taxon>Bacteria</taxon>
        <taxon>Pseudomonadati</taxon>
        <taxon>Pseudomonadota</taxon>
        <taxon>Betaproteobacteria</taxon>
        <taxon>Burkholderiales</taxon>
        <taxon>Burkholderiaceae</taxon>
        <taxon>Burkholderia</taxon>
        <taxon>Burkholderia cepacia complex</taxon>
    </lineage>
</organism>
<dbReference type="Proteomes" id="UP001484179">
    <property type="component" value="Chromosome 2"/>
</dbReference>
<dbReference type="EMBL" id="CP150850">
    <property type="protein sequence ID" value="WZW56579.1"/>
    <property type="molecule type" value="Genomic_DNA"/>
</dbReference>
<reference evidence="1 2" key="1">
    <citation type="submission" date="2024-04" db="EMBL/GenBank/DDBJ databases">
        <title>Biological Control Activity of Plant Growth Promoting Rhizobacteria Burkholderia pyrrocinia BX1 against Tobacco black shank Introduction Tobacco black shank (TBS) caused by the oomycete Phytophthora. nicotianae (P. nicotianae) has become a destructive soil.</title>
        <authorList>
            <person name="Liu X."/>
            <person name="Shu C."/>
        </authorList>
    </citation>
    <scope>NUCLEOTIDE SEQUENCE [LARGE SCALE GENOMIC DNA]</scope>
    <source>
        <strain evidence="1 2">BX1</strain>
    </source>
</reference>
<proteinExistence type="predicted"/>
<keyword evidence="2" id="KW-1185">Reference proteome</keyword>
<protein>
    <submittedName>
        <fullName evidence="1">DUF2384 domain-containing protein</fullName>
    </submittedName>
</protein>
<evidence type="ECO:0000313" key="1">
    <source>
        <dbReference type="EMBL" id="WZW56579.1"/>
    </source>
</evidence>
<sequence>MDSDPICAATPPIGFDQFMAALRNPESVAPIISARRFAAALHVDMQALARLAHVHRNTVSRLPGAESVQKYLREALRIIRAATDISGDVQRALYWYRNEPLRIFDYQTAEQLVSEGRVDDLLRYIVSLEAGAAG</sequence>